<evidence type="ECO:0000313" key="2">
    <source>
        <dbReference type="EnsemblMetazoa" id="BGLB033675-PA"/>
    </source>
</evidence>
<dbReference type="VEuPathDB" id="VectorBase:BGLAX_045480"/>
<organism evidence="2 3">
    <name type="scientific">Biomphalaria glabrata</name>
    <name type="common">Bloodfluke planorb</name>
    <name type="synonym">Freshwater snail</name>
    <dbReference type="NCBI Taxonomy" id="6526"/>
    <lineage>
        <taxon>Eukaryota</taxon>
        <taxon>Metazoa</taxon>
        <taxon>Spiralia</taxon>
        <taxon>Lophotrochozoa</taxon>
        <taxon>Mollusca</taxon>
        <taxon>Gastropoda</taxon>
        <taxon>Heterobranchia</taxon>
        <taxon>Euthyneura</taxon>
        <taxon>Panpulmonata</taxon>
        <taxon>Hygrophila</taxon>
        <taxon>Lymnaeoidea</taxon>
        <taxon>Planorbidae</taxon>
        <taxon>Biomphalaria</taxon>
    </lineage>
</organism>
<protein>
    <submittedName>
        <fullName evidence="2">Uncharacterized protein</fullName>
    </submittedName>
</protein>
<reference evidence="2" key="1">
    <citation type="submission" date="2020-05" db="UniProtKB">
        <authorList>
            <consortium name="EnsemblMetazoa"/>
        </authorList>
    </citation>
    <scope>IDENTIFICATION</scope>
    <source>
        <strain evidence="2">BB02</strain>
    </source>
</reference>
<dbReference type="VEuPathDB" id="VectorBase:BGLB033675"/>
<gene>
    <name evidence="2" type="primary">106074207</name>
</gene>
<name>A0A2C9LQC9_BIOGL</name>
<dbReference type="Proteomes" id="UP000076420">
    <property type="component" value="Unassembled WGS sequence"/>
</dbReference>
<feature type="region of interest" description="Disordered" evidence="1">
    <location>
        <begin position="256"/>
        <end position="284"/>
    </location>
</feature>
<dbReference type="EnsemblMetazoa" id="BGLB033675-RA">
    <property type="protein sequence ID" value="BGLB033675-PA"/>
    <property type="gene ID" value="BGLB033675"/>
</dbReference>
<sequence length="438" mass="49989">MTALGFQAIGGLEIIESGLNDLRRSQLMIIPEFKYMFGAIQKHHSDLKFAHITGKAKDLLDQAVLDTKFYNILIKMLCEVKQRRTGEQRAGLRQVYTWYQANKHVLYCGPRFGKDFMREQAKEILHKSMSTKSKKRTVSARERLAGNRNFSEHLSLENADTNTVKENLDPQNSTMGQKDVNIVTVQDIFNNDAHPSDVNKNMEETQVTFKDDSSYTSSEPKVARPKSAISVTISHLNEKVKVSSYWQNNRIERERVREAERAREKEKEEADRRERERVREAETRSTRSASSFSFSLAQKVGVGQNSLNRRLRVRIGGTGLYPTVMVEEMRTSGGEEESIFPVVLWVLQDNTELCLLRPTRQHRAVFAGAQQTQLCVVLCLWSSRPSSKASQQPSYQSVNNLLSSRDRTLWLVHGSSYTSATCTAVFERWSALSWPTTP</sequence>
<dbReference type="AlphaFoldDB" id="A0A2C9LQC9"/>
<dbReference type="KEGG" id="bgt:106074207"/>
<proteinExistence type="predicted"/>
<dbReference type="VEuPathDB" id="VectorBase:BGLAX_048802"/>
<accession>A0A2C9LQC9</accession>
<evidence type="ECO:0000313" key="3">
    <source>
        <dbReference type="Proteomes" id="UP000076420"/>
    </source>
</evidence>
<evidence type="ECO:0000256" key="1">
    <source>
        <dbReference type="SAM" id="MobiDB-lite"/>
    </source>
</evidence>